<proteinExistence type="predicted"/>
<feature type="domain" description="MobA-like NTP transferase" evidence="1">
    <location>
        <begin position="15"/>
        <end position="176"/>
    </location>
</feature>
<dbReference type="AlphaFoldDB" id="A0A1I3EQK8"/>
<dbReference type="RefSeq" id="WP_177208868.1">
    <property type="nucleotide sequence ID" value="NZ_FOQA01000005.1"/>
</dbReference>
<accession>A0A1I3EQK8</accession>
<name>A0A1I3EQK8_9FIRM</name>
<dbReference type="PANTHER" id="PTHR43777:SF1">
    <property type="entry name" value="MOLYBDENUM COFACTOR CYTIDYLYLTRANSFERASE"/>
    <property type="match status" value="1"/>
</dbReference>
<keyword evidence="3" id="KW-1185">Reference proteome</keyword>
<dbReference type="Pfam" id="PF12804">
    <property type="entry name" value="NTP_transf_3"/>
    <property type="match status" value="1"/>
</dbReference>
<protein>
    <submittedName>
        <fullName evidence="2">CTP:molybdopterin cytidylyltransferase MocA</fullName>
    </submittedName>
</protein>
<keyword evidence="2" id="KW-0808">Transferase</keyword>
<evidence type="ECO:0000313" key="2">
    <source>
        <dbReference type="EMBL" id="SFI01277.1"/>
    </source>
</evidence>
<keyword evidence="2" id="KW-0548">Nucleotidyltransferase</keyword>
<dbReference type="STRING" id="69895.SAMN05192551_105119"/>
<dbReference type="CDD" id="cd04182">
    <property type="entry name" value="GT_2_like_f"/>
    <property type="match status" value="1"/>
</dbReference>
<dbReference type="PANTHER" id="PTHR43777">
    <property type="entry name" value="MOLYBDENUM COFACTOR CYTIDYLYLTRANSFERASE"/>
    <property type="match status" value="1"/>
</dbReference>
<organism evidence="2 3">
    <name type="scientific">Tindallia magadiensis</name>
    <dbReference type="NCBI Taxonomy" id="69895"/>
    <lineage>
        <taxon>Bacteria</taxon>
        <taxon>Bacillati</taxon>
        <taxon>Bacillota</taxon>
        <taxon>Clostridia</taxon>
        <taxon>Peptostreptococcales</taxon>
        <taxon>Tindalliaceae</taxon>
        <taxon>Tindallia</taxon>
    </lineage>
</organism>
<dbReference type="Gene3D" id="3.90.550.10">
    <property type="entry name" value="Spore Coat Polysaccharide Biosynthesis Protein SpsA, Chain A"/>
    <property type="match status" value="1"/>
</dbReference>
<evidence type="ECO:0000313" key="3">
    <source>
        <dbReference type="Proteomes" id="UP000199287"/>
    </source>
</evidence>
<dbReference type="Proteomes" id="UP000199287">
    <property type="component" value="Unassembled WGS sequence"/>
</dbReference>
<reference evidence="3" key="1">
    <citation type="submission" date="2016-10" db="EMBL/GenBank/DDBJ databases">
        <authorList>
            <person name="Varghese N."/>
            <person name="Submissions S."/>
        </authorList>
    </citation>
    <scope>NUCLEOTIDE SEQUENCE [LARGE SCALE GENOMIC DNA]</scope>
    <source>
        <strain evidence="3">Z-7934</strain>
    </source>
</reference>
<dbReference type="InterPro" id="IPR025877">
    <property type="entry name" value="MobA-like_NTP_Trfase"/>
</dbReference>
<evidence type="ECO:0000259" key="1">
    <source>
        <dbReference type="Pfam" id="PF12804"/>
    </source>
</evidence>
<dbReference type="InterPro" id="IPR029044">
    <property type="entry name" value="Nucleotide-diphossugar_trans"/>
</dbReference>
<dbReference type="GO" id="GO:0016779">
    <property type="term" value="F:nucleotidyltransferase activity"/>
    <property type="evidence" value="ECO:0007669"/>
    <property type="project" value="UniProtKB-KW"/>
</dbReference>
<gene>
    <name evidence="2" type="ORF">SAMN05192551_105119</name>
</gene>
<sequence>MNQKNKNNLNDELAVIILAAGYSSRMKAFKPLLPFGSVTVIEYIIQTFLDAGIDHIYVVTGFRKDELEVILKKYPVNIVINQHYDQGMYSSIKEGVRGLQKKHKAFLLHPVDIPLVKVSTIETIVASYRETNKGIIYPSYQMKKGHPPVISSKYITGLLNFDGTGGLKAFLRKYDDTDGHFVNVEDEGILLDMDYYKDYEVLKKQQTV</sequence>
<dbReference type="SUPFAM" id="SSF53448">
    <property type="entry name" value="Nucleotide-diphospho-sugar transferases"/>
    <property type="match status" value="1"/>
</dbReference>
<dbReference type="EMBL" id="FOQA01000005">
    <property type="protein sequence ID" value="SFI01277.1"/>
    <property type="molecule type" value="Genomic_DNA"/>
</dbReference>